<dbReference type="PROSITE" id="PS50109">
    <property type="entry name" value="HIS_KIN"/>
    <property type="match status" value="1"/>
</dbReference>
<feature type="transmembrane region" description="Helical" evidence="10">
    <location>
        <begin position="227"/>
        <end position="244"/>
    </location>
</feature>
<feature type="domain" description="Histidine kinase" evidence="11">
    <location>
        <begin position="685"/>
        <end position="899"/>
    </location>
</feature>
<proteinExistence type="predicted"/>
<accession>A0A4T0V695</accession>
<dbReference type="Gene3D" id="3.30.565.10">
    <property type="entry name" value="Histidine kinase-like ATPase, C-terminal domain"/>
    <property type="match status" value="1"/>
</dbReference>
<feature type="transmembrane region" description="Helical" evidence="10">
    <location>
        <begin position="315"/>
        <end position="335"/>
    </location>
</feature>
<evidence type="ECO:0000313" key="14">
    <source>
        <dbReference type="Proteomes" id="UP000308891"/>
    </source>
</evidence>
<evidence type="ECO:0000256" key="7">
    <source>
        <dbReference type="ARBA" id="ARBA00058004"/>
    </source>
</evidence>
<dbReference type="PANTHER" id="PTHR43047">
    <property type="entry name" value="TWO-COMPONENT HISTIDINE PROTEIN KINASE"/>
    <property type="match status" value="1"/>
</dbReference>
<dbReference type="PANTHER" id="PTHR43047:SF64">
    <property type="entry name" value="HISTIDINE KINASE CONTAINING CHEY-HOMOLOGOUS RECEIVER DOMAIN AND PAS DOMAIN-RELATED"/>
    <property type="match status" value="1"/>
</dbReference>
<feature type="transmembrane region" description="Helical" evidence="10">
    <location>
        <begin position="464"/>
        <end position="483"/>
    </location>
</feature>
<comment type="caution">
    <text evidence="13">The sequence shown here is derived from an EMBL/GenBank/DDBJ whole genome shotgun (WGS) entry which is preliminary data.</text>
</comment>
<feature type="transmembrane region" description="Helical" evidence="10">
    <location>
        <begin position="570"/>
        <end position="592"/>
    </location>
</feature>
<feature type="transmembrane region" description="Helical" evidence="10">
    <location>
        <begin position="265"/>
        <end position="295"/>
    </location>
</feature>
<dbReference type="EMBL" id="STGJ01000001">
    <property type="protein sequence ID" value="TIC87149.1"/>
    <property type="molecule type" value="Genomic_DNA"/>
</dbReference>
<dbReference type="OrthoDB" id="8586880at2"/>
<dbReference type="Pfam" id="PF00512">
    <property type="entry name" value="HisKA"/>
    <property type="match status" value="1"/>
</dbReference>
<dbReference type="Proteomes" id="UP000308891">
    <property type="component" value="Unassembled WGS sequence"/>
</dbReference>
<feature type="transmembrane region" description="Helical" evidence="10">
    <location>
        <begin position="395"/>
        <end position="413"/>
    </location>
</feature>
<dbReference type="SUPFAM" id="SSF55874">
    <property type="entry name" value="ATPase domain of HSP90 chaperone/DNA topoisomerase II/histidine kinase"/>
    <property type="match status" value="1"/>
</dbReference>
<keyword evidence="4" id="KW-0808">Transferase</keyword>
<dbReference type="InterPro" id="IPR003594">
    <property type="entry name" value="HATPase_dom"/>
</dbReference>
<evidence type="ECO:0000256" key="4">
    <source>
        <dbReference type="ARBA" id="ARBA00022679"/>
    </source>
</evidence>
<keyword evidence="6" id="KW-0902">Two-component regulatory system</keyword>
<dbReference type="CDD" id="cd17546">
    <property type="entry name" value="REC_hyHK_CKI1_RcsC-like"/>
    <property type="match status" value="1"/>
</dbReference>
<evidence type="ECO:0000259" key="11">
    <source>
        <dbReference type="PROSITE" id="PS50109"/>
    </source>
</evidence>
<sequence>MSEPRHDTPPPRPVELLRRDYNRWVARETLEDYALRFTPRGFRRWSVWRVANTAAGGAAAFLVLEAVGATMMLQAGFYNAFWAILATGLIIFAAGLPISVYAARYGVDMDLLTRGAGFGYIGSTVTSLIYASFTFIFFALEAAIMAYALEMGFGIPPEWGYLLCALVVLPLVTHGVTAISRLQNWTLPLWLVLLVLPYVFVLWHEPQALAGLWHYGGAQGVPQSFDLRHFGAALTVGIALITQMGEQADYLRFMPPQNGVKPRSWWWAVVVGGPGWVLPGVLKMLGGALLAWLALRNGVDAARAVDPNQMYLIGFSHVFDNTVLAIAATAALVIVSQLKINVTNAYAGSLAWSNFFSRLTHSHPGRVVWVVFNLAIALLLMELKVFHALGQVLGLYSNIAISWIMAVVADLVVNKPLGLSPRGIEFRRSYLYDVNPVGVGAMALASGLSIASHVGLFGDPWQPLAPFVAMAVAFCCSPLLAWLTRGRYYLAREASAAKAPCRCVVCARSYEPEDMAPCPAYRGQICSLCCTLDVRCQDACRPHARLAEQWAALLRRVLPRALWPYLSHGLGHYLLLMAGIGGVLWLLLGLLYYIERQASPDAAYAAALPQLFWRLFAVLVLTGGVLAWWMVLTARSREVAQQESNRQTARLLAEIESHRCTDAQLKLAREHAELANQAKSRYVTAISHELRTPLNSILGYAQILDGDPAIPPHRQQAIAVIRRSGEHLLSVIDGSMDIARIESGKLTLDIRAVDFSGFVQQLVSMFALQARDKGLQFSFVPDAAMPPVVRADEKRLRQVLINLLGNAVKFTRQGSVRFCVRYRGQVATFEVSDTGPGIAEDELARVFEPFARGRASGAGGTGLGLTISKMLAEVMGGELTVQSTPGQGSRFAVRLFLPSVHAALAARELPRRNRIGYAGERRRVMLVDNEAVDREMLAGVLSRLGFGVAQAADGTECLARVRAFRPDLVLMDLAMPGMDGWETLRRLRETGTPARLAILSANAFEHGQANDAGIGADHFILKPIRVEELLDWLGDTLQLQWQFADDNAAVQAAPPAGALVGPPPGELAALIDAAALGHLRGVRAELARLRGLDPAYAEFVRVAATHAEGYQFDALREWMGSIPTMEVDDGGR</sequence>
<reference evidence="13 14" key="1">
    <citation type="submission" date="2019-04" db="EMBL/GenBank/DDBJ databases">
        <title>Crenobacter sp. nov.</title>
        <authorList>
            <person name="Shi S."/>
        </authorList>
    </citation>
    <scope>NUCLEOTIDE SEQUENCE [LARGE SCALE GENOMIC DNA]</scope>
    <source>
        <strain evidence="13 14">GY 70310</strain>
    </source>
</reference>
<protein>
    <recommendedName>
        <fullName evidence="8">Virulence sensor protein BvgS</fullName>
        <ecNumber evidence="2">2.7.13.3</ecNumber>
    </recommendedName>
</protein>
<keyword evidence="14" id="KW-1185">Reference proteome</keyword>
<dbReference type="InterPro" id="IPR011006">
    <property type="entry name" value="CheY-like_superfamily"/>
</dbReference>
<dbReference type="Gene3D" id="1.10.4160.10">
    <property type="entry name" value="Hydantoin permease"/>
    <property type="match status" value="1"/>
</dbReference>
<keyword evidence="10" id="KW-0812">Transmembrane</keyword>
<dbReference type="Gene3D" id="1.10.287.130">
    <property type="match status" value="1"/>
</dbReference>
<dbReference type="InterPro" id="IPR001789">
    <property type="entry name" value="Sig_transdc_resp-reg_receiver"/>
</dbReference>
<dbReference type="SUPFAM" id="SSF47384">
    <property type="entry name" value="Homodimeric domain of signal transducing histidine kinase"/>
    <property type="match status" value="1"/>
</dbReference>
<organism evidence="13 14">
    <name type="scientific">Crenobacter intestini</name>
    <dbReference type="NCBI Taxonomy" id="2563443"/>
    <lineage>
        <taxon>Bacteria</taxon>
        <taxon>Pseudomonadati</taxon>
        <taxon>Pseudomonadota</taxon>
        <taxon>Betaproteobacteria</taxon>
        <taxon>Neisseriales</taxon>
        <taxon>Neisseriaceae</taxon>
        <taxon>Crenobacter</taxon>
    </lineage>
</organism>
<feature type="transmembrane region" description="Helical" evidence="10">
    <location>
        <begin position="434"/>
        <end position="458"/>
    </location>
</feature>
<dbReference type="SMART" id="SM00388">
    <property type="entry name" value="HisKA"/>
    <property type="match status" value="1"/>
</dbReference>
<feature type="transmembrane region" description="Helical" evidence="10">
    <location>
        <begin position="187"/>
        <end position="204"/>
    </location>
</feature>
<keyword evidence="5" id="KW-0418">Kinase</keyword>
<keyword evidence="10" id="KW-0472">Membrane</keyword>
<feature type="transmembrane region" description="Helical" evidence="10">
    <location>
        <begin position="50"/>
        <end position="74"/>
    </location>
</feature>
<evidence type="ECO:0000313" key="13">
    <source>
        <dbReference type="EMBL" id="TIC87149.1"/>
    </source>
</evidence>
<feature type="transmembrane region" description="Helical" evidence="10">
    <location>
        <begin position="367"/>
        <end position="389"/>
    </location>
</feature>
<keyword evidence="10" id="KW-1133">Transmembrane helix</keyword>
<evidence type="ECO:0000256" key="6">
    <source>
        <dbReference type="ARBA" id="ARBA00023012"/>
    </source>
</evidence>
<name>A0A4T0V695_9NEIS</name>
<dbReference type="RefSeq" id="WP_136551160.1">
    <property type="nucleotide sequence ID" value="NZ_STGJ01000001.1"/>
</dbReference>
<feature type="transmembrane region" description="Helical" evidence="10">
    <location>
        <begin position="612"/>
        <end position="632"/>
    </location>
</feature>
<dbReference type="AlphaFoldDB" id="A0A4T0V695"/>
<dbReference type="CDD" id="cd00082">
    <property type="entry name" value="HisKA"/>
    <property type="match status" value="1"/>
</dbReference>
<feature type="domain" description="Response regulatory" evidence="12">
    <location>
        <begin position="923"/>
        <end position="1037"/>
    </location>
</feature>
<dbReference type="FunFam" id="3.30.565.10:FF:000010">
    <property type="entry name" value="Sensor histidine kinase RcsC"/>
    <property type="match status" value="1"/>
</dbReference>
<evidence type="ECO:0000256" key="2">
    <source>
        <dbReference type="ARBA" id="ARBA00012438"/>
    </source>
</evidence>
<feature type="transmembrane region" description="Helical" evidence="10">
    <location>
        <begin position="80"/>
        <end position="103"/>
    </location>
</feature>
<feature type="transmembrane region" description="Helical" evidence="10">
    <location>
        <begin position="159"/>
        <end position="180"/>
    </location>
</feature>
<dbReference type="Pfam" id="PF00072">
    <property type="entry name" value="Response_reg"/>
    <property type="match status" value="1"/>
</dbReference>
<dbReference type="SUPFAM" id="SSF52172">
    <property type="entry name" value="CheY-like"/>
    <property type="match status" value="1"/>
</dbReference>
<dbReference type="InterPro" id="IPR004358">
    <property type="entry name" value="Sig_transdc_His_kin-like_C"/>
</dbReference>
<evidence type="ECO:0000256" key="5">
    <source>
        <dbReference type="ARBA" id="ARBA00022777"/>
    </source>
</evidence>
<evidence type="ECO:0000256" key="3">
    <source>
        <dbReference type="ARBA" id="ARBA00022553"/>
    </source>
</evidence>
<dbReference type="EC" id="2.7.13.3" evidence="2"/>
<comment type="function">
    <text evidence="7">Member of the two-component regulatory system BvgS/BvgA. Phosphorylates BvgA via a four-step phosphorelay in response to environmental signals.</text>
</comment>
<gene>
    <name evidence="13" type="ORF">E5K04_01660</name>
</gene>
<dbReference type="Pfam" id="PF02518">
    <property type="entry name" value="HATPase_c"/>
    <property type="match status" value="1"/>
</dbReference>
<dbReference type="InterPro" id="IPR036890">
    <property type="entry name" value="HATPase_C_sf"/>
</dbReference>
<evidence type="ECO:0000256" key="10">
    <source>
        <dbReference type="SAM" id="Phobius"/>
    </source>
</evidence>
<dbReference type="InterPro" id="IPR003661">
    <property type="entry name" value="HisK_dim/P_dom"/>
</dbReference>
<dbReference type="PROSITE" id="PS50110">
    <property type="entry name" value="RESPONSE_REGULATORY"/>
    <property type="match status" value="1"/>
</dbReference>
<comment type="catalytic activity">
    <reaction evidence="1">
        <text>ATP + protein L-histidine = ADP + protein N-phospho-L-histidine.</text>
        <dbReference type="EC" id="2.7.13.3"/>
    </reaction>
</comment>
<dbReference type="InterPro" id="IPR036097">
    <property type="entry name" value="HisK_dim/P_sf"/>
</dbReference>
<evidence type="ECO:0000256" key="9">
    <source>
        <dbReference type="PROSITE-ProRule" id="PRU00169"/>
    </source>
</evidence>
<dbReference type="SMART" id="SM00448">
    <property type="entry name" value="REC"/>
    <property type="match status" value="1"/>
</dbReference>
<keyword evidence="3 9" id="KW-0597">Phosphoprotein</keyword>
<evidence type="ECO:0000256" key="8">
    <source>
        <dbReference type="ARBA" id="ARBA00070152"/>
    </source>
</evidence>
<dbReference type="InterPro" id="IPR005467">
    <property type="entry name" value="His_kinase_dom"/>
</dbReference>
<dbReference type="PRINTS" id="PR00344">
    <property type="entry name" value="BCTRLSENSOR"/>
</dbReference>
<feature type="modified residue" description="4-aspartylphosphate" evidence="9">
    <location>
        <position position="972"/>
    </location>
</feature>
<dbReference type="Gene3D" id="3.40.50.2300">
    <property type="match status" value="1"/>
</dbReference>
<feature type="transmembrane region" description="Helical" evidence="10">
    <location>
        <begin position="115"/>
        <end position="139"/>
    </location>
</feature>
<dbReference type="SMART" id="SM00387">
    <property type="entry name" value="HATPase_c"/>
    <property type="match status" value="1"/>
</dbReference>
<dbReference type="GO" id="GO:0000155">
    <property type="term" value="F:phosphorelay sensor kinase activity"/>
    <property type="evidence" value="ECO:0007669"/>
    <property type="project" value="InterPro"/>
</dbReference>
<evidence type="ECO:0000256" key="1">
    <source>
        <dbReference type="ARBA" id="ARBA00000085"/>
    </source>
</evidence>
<evidence type="ECO:0000259" key="12">
    <source>
        <dbReference type="PROSITE" id="PS50110"/>
    </source>
</evidence>